<sequence>MTQLAPAHFELGLHTFVPYAERTSSGQAVSPRQEIRNLLEQAQLADEVGLDVFAIGEHHRPDYLASSPATLLAGVAATTHNIRLSSAVTVLGTDDPVRVFQQFATLDLLSGGRAEIMAGRGSFSESFPLFLGPSRFDYDQLFAERLELLLRLREETHVTWQGQTRPALGGEGVYPRPVQDPLPVWLAVGGTPASAVRAGTLGLPMALAIIGGEPERFVPFAELYRRAAEQAGTTEQTRLSINSHGFVARGAQAAADAYFPAHAEQMNRIGRERGWPPLSRASYERDRELRGALLVGDPQQVTEKILYQHELFGHDRCLLQTVGMMDHRDVMEFIELLGTEVAPAVRAEVARRRG</sequence>
<keyword evidence="2" id="KW-0503">Monooxygenase</keyword>
<evidence type="ECO:0000259" key="3">
    <source>
        <dbReference type="Pfam" id="PF00296"/>
    </source>
</evidence>
<dbReference type="InterPro" id="IPR011251">
    <property type="entry name" value="Luciferase-like_dom"/>
</dbReference>
<reference evidence="4 5" key="1">
    <citation type="submission" date="2018-12" db="EMBL/GenBank/DDBJ databases">
        <title>Deinococcus radiophilus ATCC 27603 genome sequencing and assembly.</title>
        <authorList>
            <person name="Maclea K.S."/>
            <person name="Maynard C.R."/>
        </authorList>
    </citation>
    <scope>NUCLEOTIDE SEQUENCE [LARGE SCALE GENOMIC DNA]</scope>
    <source>
        <strain evidence="4 5">ATCC 27603</strain>
    </source>
</reference>
<protein>
    <submittedName>
        <fullName evidence="4">LLM class flavin-dependent oxidoreductase</fullName>
    </submittedName>
</protein>
<dbReference type="GO" id="GO:0004497">
    <property type="term" value="F:monooxygenase activity"/>
    <property type="evidence" value="ECO:0007669"/>
    <property type="project" value="UniProtKB-KW"/>
</dbReference>
<feature type="domain" description="Luciferase-like" evidence="3">
    <location>
        <begin position="15"/>
        <end position="313"/>
    </location>
</feature>
<organism evidence="4 5">
    <name type="scientific">Deinococcus radiophilus</name>
    <dbReference type="NCBI Taxonomy" id="32062"/>
    <lineage>
        <taxon>Bacteria</taxon>
        <taxon>Thermotogati</taxon>
        <taxon>Deinococcota</taxon>
        <taxon>Deinococci</taxon>
        <taxon>Deinococcales</taxon>
        <taxon>Deinococcaceae</taxon>
        <taxon>Deinococcus</taxon>
    </lineage>
</organism>
<dbReference type="EMBL" id="RXPE01000029">
    <property type="protein sequence ID" value="RTR25355.1"/>
    <property type="molecule type" value="Genomic_DNA"/>
</dbReference>
<evidence type="ECO:0000256" key="1">
    <source>
        <dbReference type="ARBA" id="ARBA00023002"/>
    </source>
</evidence>
<dbReference type="NCBIfam" id="TIGR03858">
    <property type="entry name" value="LLM_2I7G"/>
    <property type="match status" value="1"/>
</dbReference>
<dbReference type="PANTHER" id="PTHR30137:SF8">
    <property type="entry name" value="BLR5498 PROTEIN"/>
    <property type="match status" value="1"/>
</dbReference>
<name>A0A3S0I1L2_9DEIO</name>
<evidence type="ECO:0000256" key="2">
    <source>
        <dbReference type="ARBA" id="ARBA00023033"/>
    </source>
</evidence>
<evidence type="ECO:0000313" key="4">
    <source>
        <dbReference type="EMBL" id="RTR25355.1"/>
    </source>
</evidence>
<accession>A0A3S0I1L2</accession>
<dbReference type="SUPFAM" id="SSF51679">
    <property type="entry name" value="Bacterial luciferase-like"/>
    <property type="match status" value="1"/>
</dbReference>
<dbReference type="Gene3D" id="3.20.20.30">
    <property type="entry name" value="Luciferase-like domain"/>
    <property type="match status" value="1"/>
</dbReference>
<dbReference type="GO" id="GO:0016705">
    <property type="term" value="F:oxidoreductase activity, acting on paired donors, with incorporation or reduction of molecular oxygen"/>
    <property type="evidence" value="ECO:0007669"/>
    <property type="project" value="InterPro"/>
</dbReference>
<dbReference type="InterPro" id="IPR036661">
    <property type="entry name" value="Luciferase-like_sf"/>
</dbReference>
<proteinExistence type="predicted"/>
<keyword evidence="5" id="KW-1185">Reference proteome</keyword>
<keyword evidence="1" id="KW-0560">Oxidoreductase</keyword>
<dbReference type="InterPro" id="IPR050766">
    <property type="entry name" value="Bact_Lucif_Oxidored"/>
</dbReference>
<evidence type="ECO:0000313" key="5">
    <source>
        <dbReference type="Proteomes" id="UP000277766"/>
    </source>
</evidence>
<comment type="caution">
    <text evidence="4">The sequence shown here is derived from an EMBL/GenBank/DDBJ whole genome shotgun (WGS) entry which is preliminary data.</text>
</comment>
<dbReference type="PANTHER" id="PTHR30137">
    <property type="entry name" value="LUCIFERASE-LIKE MONOOXYGENASE"/>
    <property type="match status" value="1"/>
</dbReference>
<dbReference type="InterPro" id="IPR022290">
    <property type="entry name" value="LLM_Atu2307-like"/>
</dbReference>
<dbReference type="OrthoDB" id="9776438at2"/>
<dbReference type="AlphaFoldDB" id="A0A3S0I1L2"/>
<dbReference type="RefSeq" id="WP_126352828.1">
    <property type="nucleotide sequence ID" value="NZ_CP086381.1"/>
</dbReference>
<dbReference type="GO" id="GO:0005829">
    <property type="term" value="C:cytosol"/>
    <property type="evidence" value="ECO:0007669"/>
    <property type="project" value="TreeGrafter"/>
</dbReference>
<gene>
    <name evidence="4" type="ORF">EJ104_11065</name>
</gene>
<dbReference type="Proteomes" id="UP000277766">
    <property type="component" value="Unassembled WGS sequence"/>
</dbReference>
<dbReference type="Pfam" id="PF00296">
    <property type="entry name" value="Bac_luciferase"/>
    <property type="match status" value="1"/>
</dbReference>